<evidence type="ECO:0000256" key="11">
    <source>
        <dbReference type="ARBA" id="ARBA00041517"/>
    </source>
</evidence>
<dbReference type="GO" id="GO:0003352">
    <property type="term" value="P:regulation of cilium movement"/>
    <property type="evidence" value="ECO:0007669"/>
    <property type="project" value="TreeGrafter"/>
</dbReference>
<evidence type="ECO:0000256" key="5">
    <source>
        <dbReference type="ARBA" id="ARBA00023069"/>
    </source>
</evidence>
<dbReference type="GO" id="GO:0060285">
    <property type="term" value="P:cilium-dependent cell motility"/>
    <property type="evidence" value="ECO:0007669"/>
    <property type="project" value="TreeGrafter"/>
</dbReference>
<keyword evidence="6" id="KW-0206">Cytoskeleton</keyword>
<name>A0A4S2MID5_OPIFE</name>
<keyword evidence="2" id="KW-0963">Cytoplasm</keyword>
<dbReference type="STRING" id="147828.A0A4S2MID5"/>
<evidence type="ECO:0000313" key="15">
    <source>
        <dbReference type="Proteomes" id="UP000308267"/>
    </source>
</evidence>
<evidence type="ECO:0000256" key="8">
    <source>
        <dbReference type="ARBA" id="ARBA00037841"/>
    </source>
</evidence>
<protein>
    <recommendedName>
        <fullName evidence="10">Dynein regulatory complex subunit 2</fullName>
    </recommendedName>
    <alternativeName>
        <fullName evidence="11">Coiled-coil domain-containing protein 65</fullName>
    </alternativeName>
</protein>
<dbReference type="GO" id="GO:0005858">
    <property type="term" value="C:axonemal dynein complex"/>
    <property type="evidence" value="ECO:0007669"/>
    <property type="project" value="InterPro"/>
</dbReference>
<evidence type="ECO:0000256" key="12">
    <source>
        <dbReference type="ARBA" id="ARBA00045865"/>
    </source>
</evidence>
<dbReference type="PANTHER" id="PTHR21625">
    <property type="entry name" value="NYD-SP28 PROTEIN"/>
    <property type="match status" value="1"/>
</dbReference>
<evidence type="ECO:0000256" key="3">
    <source>
        <dbReference type="ARBA" id="ARBA00022846"/>
    </source>
</evidence>
<comment type="caution">
    <text evidence="14">The sequence shown here is derived from an EMBL/GenBank/DDBJ whole genome shotgun (WGS) entry which is preliminary data.</text>
</comment>
<evidence type="ECO:0000256" key="9">
    <source>
        <dbReference type="ARBA" id="ARBA00038424"/>
    </source>
</evidence>
<evidence type="ECO:0000256" key="10">
    <source>
        <dbReference type="ARBA" id="ARBA00040899"/>
    </source>
</evidence>
<accession>A0A4S2MID5</accession>
<keyword evidence="15" id="KW-1185">Reference proteome</keyword>
<dbReference type="Pfam" id="PF14772">
    <property type="entry name" value="NYD-SP28"/>
    <property type="match status" value="1"/>
</dbReference>
<reference evidence="14 15" key="1">
    <citation type="journal article" date="2019" name="BMC Genomics">
        <title>New insights from Opisthorchis felineus genome: update on genomics of the epidemiologically important liver flukes.</title>
        <authorList>
            <person name="Ershov N.I."/>
            <person name="Mordvinov V.A."/>
            <person name="Prokhortchouk E.B."/>
            <person name="Pakharukova M.Y."/>
            <person name="Gunbin K.V."/>
            <person name="Ustyantsev K."/>
            <person name="Genaev M.A."/>
            <person name="Blinov A.G."/>
            <person name="Mazur A."/>
            <person name="Boulygina E."/>
            <person name="Tsygankova S."/>
            <person name="Khrameeva E."/>
            <person name="Chekanov N."/>
            <person name="Fan G."/>
            <person name="Xiao A."/>
            <person name="Zhang H."/>
            <person name="Xu X."/>
            <person name="Yang H."/>
            <person name="Solovyev V."/>
            <person name="Lee S.M."/>
            <person name="Liu X."/>
            <person name="Afonnikov D.A."/>
            <person name="Skryabin K.G."/>
        </authorList>
    </citation>
    <scope>NUCLEOTIDE SEQUENCE [LARGE SCALE GENOMIC DNA]</scope>
    <source>
        <strain evidence="14">AK-0245</strain>
        <tissue evidence="14">Whole organism</tissue>
    </source>
</reference>
<keyword evidence="5" id="KW-0969">Cilium</keyword>
<gene>
    <name evidence="14" type="ORF">CRM22_000688</name>
</gene>
<dbReference type="AlphaFoldDB" id="A0A4S2MID5"/>
<feature type="domain" description="Dynein regulatory complex protein 1/2 N-terminal" evidence="13">
    <location>
        <begin position="22"/>
        <end position="122"/>
    </location>
</feature>
<evidence type="ECO:0000259" key="13">
    <source>
        <dbReference type="Pfam" id="PF14772"/>
    </source>
</evidence>
<dbReference type="PANTHER" id="PTHR21625:SF0">
    <property type="entry name" value="DYNEIN REGULATORY COMPLEX SUBUNIT 2"/>
    <property type="match status" value="1"/>
</dbReference>
<evidence type="ECO:0000256" key="4">
    <source>
        <dbReference type="ARBA" id="ARBA00023054"/>
    </source>
</evidence>
<evidence type="ECO:0000256" key="7">
    <source>
        <dbReference type="ARBA" id="ARBA00023273"/>
    </source>
</evidence>
<dbReference type="GO" id="GO:0070286">
    <property type="term" value="P:axonemal dynein complex assembly"/>
    <property type="evidence" value="ECO:0007669"/>
    <property type="project" value="InterPro"/>
</dbReference>
<evidence type="ECO:0000256" key="2">
    <source>
        <dbReference type="ARBA" id="ARBA00022490"/>
    </source>
</evidence>
<dbReference type="InterPro" id="IPR039750">
    <property type="entry name" value="DRC1/DRC2"/>
</dbReference>
<comment type="subcellular location">
    <subcellularLocation>
        <location evidence="1">Cytoplasm</location>
        <location evidence="1">Cytoskeleton</location>
        <location evidence="1">Flagellum axoneme</location>
    </subcellularLocation>
    <subcellularLocation>
        <location evidence="8">Cytoplasm</location>
        <location evidence="8">Cytoskeleton</location>
        <location evidence="8">Flagellum basal body</location>
    </subcellularLocation>
</comment>
<sequence>KGKKDKFANMTEEEKIAYLEQQRLAEEEMKAKRTALLSKYLQDKLEREERVSKLNNLKITHHWRALMRDLKSQELKKDVDILAQTFDRIVDRKNSIIKTLVKDLNDSEEQHMMSLRSHLENVDKLIANFLHSVAIYAGR</sequence>
<organism evidence="14 15">
    <name type="scientific">Opisthorchis felineus</name>
    <dbReference type="NCBI Taxonomy" id="147828"/>
    <lineage>
        <taxon>Eukaryota</taxon>
        <taxon>Metazoa</taxon>
        <taxon>Spiralia</taxon>
        <taxon>Lophotrochozoa</taxon>
        <taxon>Platyhelminthes</taxon>
        <taxon>Trematoda</taxon>
        <taxon>Digenea</taxon>
        <taxon>Opisthorchiida</taxon>
        <taxon>Opisthorchiata</taxon>
        <taxon>Opisthorchiidae</taxon>
        <taxon>Opisthorchis</taxon>
    </lineage>
</organism>
<dbReference type="EMBL" id="SJOL01001368">
    <property type="protein sequence ID" value="TGZ74899.1"/>
    <property type="molecule type" value="Genomic_DNA"/>
</dbReference>
<keyword evidence="7" id="KW-0966">Cell projection</keyword>
<proteinExistence type="inferred from homology"/>
<dbReference type="InterPro" id="IPR039505">
    <property type="entry name" value="DRC1/2_N"/>
</dbReference>
<evidence type="ECO:0000256" key="6">
    <source>
        <dbReference type="ARBA" id="ARBA00023212"/>
    </source>
</evidence>
<dbReference type="Proteomes" id="UP000308267">
    <property type="component" value="Unassembled WGS sequence"/>
</dbReference>
<dbReference type="OrthoDB" id="7760980at2759"/>
<comment type="similarity">
    <text evidence="9">Belongs to the DRC2 family.</text>
</comment>
<evidence type="ECO:0000313" key="14">
    <source>
        <dbReference type="EMBL" id="TGZ74899.1"/>
    </source>
</evidence>
<keyword evidence="4" id="KW-0175">Coiled coil</keyword>
<keyword evidence="3" id="KW-0282">Flagellum</keyword>
<evidence type="ECO:0000256" key="1">
    <source>
        <dbReference type="ARBA" id="ARBA00004611"/>
    </source>
</evidence>
<feature type="non-terminal residue" evidence="14">
    <location>
        <position position="1"/>
    </location>
</feature>
<comment type="function">
    <text evidence="12">Component of the nexin-dynein regulatory complex (N-DRC), a key regulator of ciliary/flagellar motility which maintains the alignment and integrity of the distal axoneme and regulates microtubule sliding in motile axonemes. Plays a critical role in the assembly of N-DRC and also stabilizes the assembly of multiple inner dynein arms and radial spokes. Coassembles with DRC1 to form a central scaffold needed for assembly of the N-DRC and its attachment to the outer doublet microtubules.</text>
</comment>